<dbReference type="EMBL" id="JAYKXP010000054">
    <property type="protein sequence ID" value="KAK7035219.1"/>
    <property type="molecule type" value="Genomic_DNA"/>
</dbReference>
<evidence type="ECO:0000313" key="1">
    <source>
        <dbReference type="EMBL" id="KAK7035219.1"/>
    </source>
</evidence>
<name>A0AAW0C9G6_9AGAR</name>
<dbReference type="PANTHER" id="PTHR15615">
    <property type="match status" value="1"/>
</dbReference>
<dbReference type="GO" id="GO:0019901">
    <property type="term" value="F:protein kinase binding"/>
    <property type="evidence" value="ECO:0007669"/>
    <property type="project" value="InterPro"/>
</dbReference>
<dbReference type="GO" id="GO:0000307">
    <property type="term" value="C:cyclin-dependent protein kinase holoenzyme complex"/>
    <property type="evidence" value="ECO:0007669"/>
    <property type="project" value="TreeGrafter"/>
</dbReference>
<dbReference type="InterPro" id="IPR013922">
    <property type="entry name" value="Cyclin_PHO80-like"/>
</dbReference>
<comment type="caution">
    <text evidence="1">The sequence shown here is derived from an EMBL/GenBank/DDBJ whole genome shotgun (WGS) entry which is preliminary data.</text>
</comment>
<protein>
    <submittedName>
        <fullName evidence="1">Pho80p cyclin</fullName>
    </submittedName>
</protein>
<accession>A0AAW0C9G6</accession>
<dbReference type="PANTHER" id="PTHR15615:SF117">
    <property type="entry name" value="PHO85 CYCLIN PHO80"/>
    <property type="match status" value="1"/>
</dbReference>
<keyword evidence="2" id="KW-1185">Reference proteome</keyword>
<evidence type="ECO:0000313" key="2">
    <source>
        <dbReference type="Proteomes" id="UP001383192"/>
    </source>
</evidence>
<dbReference type="GO" id="GO:0016538">
    <property type="term" value="F:cyclin-dependent protein serine/threonine kinase regulator activity"/>
    <property type="evidence" value="ECO:0007669"/>
    <property type="project" value="TreeGrafter"/>
</dbReference>
<dbReference type="Pfam" id="PF08613">
    <property type="entry name" value="Cyclin"/>
    <property type="match status" value="1"/>
</dbReference>
<sequence>MADVLQSRAITVSSKGLCDVFCPNSLYAKVGGISISELNVLEREFLQMIDWRLTVSTFFFLPPPIIYHATWAKFTFNLASNQCRRELLQEYYFNLVRTNTSDRFVIIGPQQQPTSPIIPVENDVDMDASSSRTPSTVTEPSAILIDPSTIPQDTTRRPTIEQNMAFASWTDEAERLNNQRTLS</sequence>
<dbReference type="AlphaFoldDB" id="A0AAW0C9G6"/>
<proteinExistence type="predicted"/>
<gene>
    <name evidence="1" type="primary">PHO80</name>
    <name evidence="1" type="ORF">VNI00_011986</name>
</gene>
<dbReference type="Proteomes" id="UP001383192">
    <property type="component" value="Unassembled WGS sequence"/>
</dbReference>
<organism evidence="1 2">
    <name type="scientific">Paramarasmius palmivorus</name>
    <dbReference type="NCBI Taxonomy" id="297713"/>
    <lineage>
        <taxon>Eukaryota</taxon>
        <taxon>Fungi</taxon>
        <taxon>Dikarya</taxon>
        <taxon>Basidiomycota</taxon>
        <taxon>Agaricomycotina</taxon>
        <taxon>Agaricomycetes</taxon>
        <taxon>Agaricomycetidae</taxon>
        <taxon>Agaricales</taxon>
        <taxon>Marasmiineae</taxon>
        <taxon>Marasmiaceae</taxon>
        <taxon>Paramarasmius</taxon>
    </lineage>
</organism>
<dbReference type="Gene3D" id="1.10.472.10">
    <property type="entry name" value="Cyclin-like"/>
    <property type="match status" value="1"/>
</dbReference>
<dbReference type="GO" id="GO:0005634">
    <property type="term" value="C:nucleus"/>
    <property type="evidence" value="ECO:0007669"/>
    <property type="project" value="TreeGrafter"/>
</dbReference>
<reference evidence="1 2" key="1">
    <citation type="submission" date="2024-01" db="EMBL/GenBank/DDBJ databases">
        <title>A draft genome for a cacao thread blight-causing isolate of Paramarasmius palmivorus.</title>
        <authorList>
            <person name="Baruah I.K."/>
            <person name="Bukari Y."/>
            <person name="Amoako-Attah I."/>
            <person name="Meinhardt L.W."/>
            <person name="Bailey B.A."/>
            <person name="Cohen S.P."/>
        </authorList>
    </citation>
    <scope>NUCLEOTIDE SEQUENCE [LARGE SCALE GENOMIC DNA]</scope>
    <source>
        <strain evidence="1 2">GH-12</strain>
    </source>
</reference>